<proteinExistence type="predicted"/>
<reference evidence="3" key="1">
    <citation type="submission" date="2016-05" db="EMBL/GenBank/DDBJ databases">
        <title>Comparative genomics of biotechnologically important yeasts.</title>
        <authorList>
            <consortium name="DOE Joint Genome Institute"/>
            <person name="Riley R."/>
            <person name="Haridas S."/>
            <person name="Wolfe K.H."/>
            <person name="Lopes M.R."/>
            <person name="Hittinger C.T."/>
            <person name="Goker M."/>
            <person name="Salamov A."/>
            <person name="Wisecaver J."/>
            <person name="Long T.M."/>
            <person name="Aerts A.L."/>
            <person name="Barry K."/>
            <person name="Choi C."/>
            <person name="Clum A."/>
            <person name="Coughlan A.Y."/>
            <person name="Deshpande S."/>
            <person name="Douglass A.P."/>
            <person name="Hanson S.J."/>
            <person name="Klenk H.-P."/>
            <person name="Labutti K."/>
            <person name="Lapidus A."/>
            <person name="Lindquist E."/>
            <person name="Lipzen A."/>
            <person name="Meier-Kolthoff J.P."/>
            <person name="Ohm R.A."/>
            <person name="Otillar R.P."/>
            <person name="Pangilinan J."/>
            <person name="Peng Y."/>
            <person name="Rokas A."/>
            <person name="Rosa C.A."/>
            <person name="Scheuner C."/>
            <person name="Sibirny A.A."/>
            <person name="Slot J.C."/>
            <person name="Stielow J.B."/>
            <person name="Sun H."/>
            <person name="Kurtzman C.P."/>
            <person name="Blackwell M."/>
            <person name="Grigoriev I.V."/>
            <person name="Jeffries T.W."/>
        </authorList>
    </citation>
    <scope>NUCLEOTIDE SEQUENCE [LARGE SCALE GENOMIC DNA]</scope>
    <source>
        <strain evidence="3">NRRL Y-17324</strain>
    </source>
</reference>
<gene>
    <name evidence="2" type="ORF">CANTADRAFT_190310</name>
</gene>
<dbReference type="AlphaFoldDB" id="A0A1E4SNL4"/>
<feature type="transmembrane region" description="Helical" evidence="1">
    <location>
        <begin position="64"/>
        <end position="84"/>
    </location>
</feature>
<accession>A0A1E4SNL4</accession>
<keyword evidence="3" id="KW-1185">Reference proteome</keyword>
<protein>
    <submittedName>
        <fullName evidence="2">Uncharacterized protein</fullName>
    </submittedName>
</protein>
<dbReference type="GeneID" id="30980534"/>
<dbReference type="EMBL" id="KV453910">
    <property type="protein sequence ID" value="ODV81086.1"/>
    <property type="molecule type" value="Genomic_DNA"/>
</dbReference>
<evidence type="ECO:0000256" key="1">
    <source>
        <dbReference type="SAM" id="Phobius"/>
    </source>
</evidence>
<organism evidence="2 3">
    <name type="scientific">Suhomyces tanzawaensis NRRL Y-17324</name>
    <dbReference type="NCBI Taxonomy" id="984487"/>
    <lineage>
        <taxon>Eukaryota</taxon>
        <taxon>Fungi</taxon>
        <taxon>Dikarya</taxon>
        <taxon>Ascomycota</taxon>
        <taxon>Saccharomycotina</taxon>
        <taxon>Pichiomycetes</taxon>
        <taxon>Debaryomycetaceae</taxon>
        <taxon>Suhomyces</taxon>
    </lineage>
</organism>
<name>A0A1E4SNL4_9ASCO</name>
<keyword evidence="1" id="KW-0812">Transmembrane</keyword>
<keyword evidence="1" id="KW-1133">Transmembrane helix</keyword>
<dbReference type="RefSeq" id="XP_020066208.1">
    <property type="nucleotide sequence ID" value="XM_020206397.1"/>
</dbReference>
<sequence>MCYSFRRNSPLFAKVWFLYFSRKTSPVWAHRYGSHKCLLLRSTTSSSELIAPFCCTSKRRRNTAIVAILTSAPLRIVLFTILFYS</sequence>
<keyword evidence="1" id="KW-0472">Membrane</keyword>
<evidence type="ECO:0000313" key="3">
    <source>
        <dbReference type="Proteomes" id="UP000094285"/>
    </source>
</evidence>
<dbReference type="Proteomes" id="UP000094285">
    <property type="component" value="Unassembled WGS sequence"/>
</dbReference>
<evidence type="ECO:0000313" key="2">
    <source>
        <dbReference type="EMBL" id="ODV81086.1"/>
    </source>
</evidence>